<dbReference type="Pfam" id="PF02458">
    <property type="entry name" value="Transferase"/>
    <property type="match status" value="1"/>
</dbReference>
<sequence>MGFTVTKSPSVLVPPSAPTPPGDLPLSSIDRTAAVRSLVDMMLVYDHGDNDPANFLKRALSMALVAYFPIAGRLVQSTPGDLHVACTGDGVWFVEAAADCTLQQVNNLELPRMIPKPDLLPSPPPEVDLESLIFLMQVTRFSCGGFVVSMRSSHVVLDGLGAAQFLKAIAEMARGLPALSTAPIWSRDSIPSPAKLPPRAPLLSFTSFPFITCSLDLSVESITKIKNQFISGTGHNCSTFDAVTALFWQCRTRAVGMDPAAEVSLGFAINIRHLLGRVLPRGGGGYYGNGVFPMAVRATCGVVAIAPLAEVVHMIRGAKERADVKFAGWMAGEEDEDSYRAAADYAACFVADWRTLGFSELDYGWGDPVNVVPLIDDCNLVASCILMRPPAPAQGVRLIARCVVKEHLAAFTDEVMKLTEDLY</sequence>
<dbReference type="AlphaFoldDB" id="A0AAQ3JZK4"/>
<proteinExistence type="inferred from homology"/>
<gene>
    <name evidence="3" type="ORF">Cni_G07865</name>
</gene>
<protein>
    <submittedName>
        <fullName evidence="3">10-deacetylbaccatin III 10-O-acetyltransferase-like</fullName>
    </submittedName>
</protein>
<feature type="region of interest" description="Disordered" evidence="2">
    <location>
        <begin position="1"/>
        <end position="25"/>
    </location>
</feature>
<reference evidence="3 4" key="1">
    <citation type="submission" date="2023-10" db="EMBL/GenBank/DDBJ databases">
        <title>Chromosome-scale genome assembly provides insights into flower coloration mechanisms of Canna indica.</title>
        <authorList>
            <person name="Li C."/>
        </authorList>
    </citation>
    <scope>NUCLEOTIDE SEQUENCE [LARGE SCALE GENOMIC DNA]</scope>
    <source>
        <tissue evidence="3">Flower</tissue>
    </source>
</reference>
<dbReference type="PANTHER" id="PTHR31147">
    <property type="entry name" value="ACYL TRANSFERASE 4"/>
    <property type="match status" value="1"/>
</dbReference>
<evidence type="ECO:0000256" key="2">
    <source>
        <dbReference type="SAM" id="MobiDB-lite"/>
    </source>
</evidence>
<evidence type="ECO:0000313" key="4">
    <source>
        <dbReference type="Proteomes" id="UP001327560"/>
    </source>
</evidence>
<name>A0AAQ3JZK4_9LILI</name>
<dbReference type="EMBL" id="CP136891">
    <property type="protein sequence ID" value="WOK99153.1"/>
    <property type="molecule type" value="Genomic_DNA"/>
</dbReference>
<organism evidence="3 4">
    <name type="scientific">Canna indica</name>
    <name type="common">Indian-shot</name>
    <dbReference type="NCBI Taxonomy" id="4628"/>
    <lineage>
        <taxon>Eukaryota</taxon>
        <taxon>Viridiplantae</taxon>
        <taxon>Streptophyta</taxon>
        <taxon>Embryophyta</taxon>
        <taxon>Tracheophyta</taxon>
        <taxon>Spermatophyta</taxon>
        <taxon>Magnoliopsida</taxon>
        <taxon>Liliopsida</taxon>
        <taxon>Zingiberales</taxon>
        <taxon>Cannaceae</taxon>
        <taxon>Canna</taxon>
    </lineage>
</organism>
<dbReference type="InterPro" id="IPR050898">
    <property type="entry name" value="Plant_acyltransferase"/>
</dbReference>
<dbReference type="Gene3D" id="3.30.559.10">
    <property type="entry name" value="Chloramphenicol acetyltransferase-like domain"/>
    <property type="match status" value="2"/>
</dbReference>
<accession>A0AAQ3JZK4</accession>
<dbReference type="InterPro" id="IPR023213">
    <property type="entry name" value="CAT-like_dom_sf"/>
</dbReference>
<dbReference type="PANTHER" id="PTHR31147:SF2">
    <property type="entry name" value="OS01G0615300 PROTEIN"/>
    <property type="match status" value="1"/>
</dbReference>
<keyword evidence="4" id="KW-1185">Reference proteome</keyword>
<dbReference type="Proteomes" id="UP001327560">
    <property type="component" value="Chromosome 2"/>
</dbReference>
<comment type="similarity">
    <text evidence="1">Belongs to the plant acyltransferase family.</text>
</comment>
<evidence type="ECO:0000313" key="3">
    <source>
        <dbReference type="EMBL" id="WOK99153.1"/>
    </source>
</evidence>
<evidence type="ECO:0000256" key="1">
    <source>
        <dbReference type="ARBA" id="ARBA00009861"/>
    </source>
</evidence>